<dbReference type="AlphaFoldDB" id="A0A1V6XP95"/>
<keyword evidence="3" id="KW-1185">Reference proteome</keyword>
<reference evidence="3" key="1">
    <citation type="journal article" date="2017" name="Nat. Microbiol.">
        <title>Global analysis of biosynthetic gene clusters reveals vast potential of secondary metabolite production in Penicillium species.</title>
        <authorList>
            <person name="Nielsen J.C."/>
            <person name="Grijseels S."/>
            <person name="Prigent S."/>
            <person name="Ji B."/>
            <person name="Dainat J."/>
            <person name="Nielsen K.F."/>
            <person name="Frisvad J.C."/>
            <person name="Workman M."/>
            <person name="Nielsen J."/>
        </authorList>
    </citation>
    <scope>NUCLEOTIDE SEQUENCE [LARGE SCALE GENOMIC DNA]</scope>
    <source>
        <strain evidence="3">IBT 13039</strain>
    </source>
</reference>
<organism evidence="2 3">
    <name type="scientific">Penicillium nalgiovense</name>
    <dbReference type="NCBI Taxonomy" id="60175"/>
    <lineage>
        <taxon>Eukaryota</taxon>
        <taxon>Fungi</taxon>
        <taxon>Dikarya</taxon>
        <taxon>Ascomycota</taxon>
        <taxon>Pezizomycotina</taxon>
        <taxon>Eurotiomycetes</taxon>
        <taxon>Eurotiomycetidae</taxon>
        <taxon>Eurotiales</taxon>
        <taxon>Aspergillaceae</taxon>
        <taxon>Penicillium</taxon>
    </lineage>
</organism>
<proteinExistence type="predicted"/>
<evidence type="ECO:0000313" key="2">
    <source>
        <dbReference type="EMBL" id="OQE76984.1"/>
    </source>
</evidence>
<protein>
    <submittedName>
        <fullName evidence="2">Uncharacterized protein</fullName>
    </submittedName>
</protein>
<evidence type="ECO:0000256" key="1">
    <source>
        <dbReference type="SAM" id="MobiDB-lite"/>
    </source>
</evidence>
<comment type="caution">
    <text evidence="2">The sequence shown here is derived from an EMBL/GenBank/DDBJ whole genome shotgun (WGS) entry which is preliminary data.</text>
</comment>
<feature type="region of interest" description="Disordered" evidence="1">
    <location>
        <begin position="51"/>
        <end position="99"/>
    </location>
</feature>
<dbReference type="Proteomes" id="UP000191691">
    <property type="component" value="Unassembled WGS sequence"/>
</dbReference>
<name>A0A1V6XP95_PENNA</name>
<evidence type="ECO:0000313" key="3">
    <source>
        <dbReference type="Proteomes" id="UP000191691"/>
    </source>
</evidence>
<accession>A0A1V6XP95</accession>
<gene>
    <name evidence="2" type="ORF">PENNAL_c0063G11279</name>
</gene>
<dbReference type="EMBL" id="MOOB01000063">
    <property type="protein sequence ID" value="OQE76984.1"/>
    <property type="molecule type" value="Genomic_DNA"/>
</dbReference>
<sequence>MKGSPAVVLDSGVYGASPPPEILIAVSSRNTTYESISTGHHTITFNLKTAPPSQAECDRQGSMTRCGSNGCKPSGDTLSTSIRKHPDTTILPSTPPTAV</sequence>